<evidence type="ECO:0000256" key="4">
    <source>
        <dbReference type="ARBA" id="ARBA00022487"/>
    </source>
</evidence>
<evidence type="ECO:0000256" key="13">
    <source>
        <dbReference type="RuleBase" id="RU361263"/>
    </source>
</evidence>
<protein>
    <recommendedName>
        <fullName evidence="11 13">Cutinase</fullName>
        <ecNumber evidence="3 13">3.1.1.74</ecNumber>
    </recommendedName>
</protein>
<keyword evidence="8 12" id="KW-1015">Disulfide bond</keyword>
<dbReference type="InterPro" id="IPR029058">
    <property type="entry name" value="AB_hydrolase_fold"/>
</dbReference>
<dbReference type="HOGENOM" id="CLU_040058_2_0_1"/>
<dbReference type="SMART" id="SM01110">
    <property type="entry name" value="Cutinase"/>
    <property type="match status" value="1"/>
</dbReference>
<feature type="signal peptide" evidence="14">
    <location>
        <begin position="1"/>
        <end position="15"/>
    </location>
</feature>
<gene>
    <name evidence="15" type="ORF">LEMA_P058290.1</name>
</gene>
<evidence type="ECO:0000256" key="14">
    <source>
        <dbReference type="SAM" id="SignalP"/>
    </source>
</evidence>
<dbReference type="EMBL" id="FP929065">
    <property type="protein sequence ID" value="CBX90795.1"/>
    <property type="molecule type" value="Genomic_DNA"/>
</dbReference>
<keyword evidence="7 13" id="KW-0378">Hydrolase</keyword>
<dbReference type="InterPro" id="IPR011150">
    <property type="entry name" value="Cutinase_monf"/>
</dbReference>
<feature type="disulfide bond" evidence="12">
    <location>
        <begin position="203"/>
        <end position="210"/>
    </location>
</feature>
<dbReference type="STRING" id="985895.E4ZHG2"/>
<dbReference type="EC" id="3.1.1.74" evidence="3 13"/>
<reference evidence="16" key="1">
    <citation type="journal article" date="2011" name="Nat. Commun.">
        <title>Effector diversification within compartments of the Leptosphaeria maculans genome affected by Repeat-Induced Point mutations.</title>
        <authorList>
            <person name="Rouxel T."/>
            <person name="Grandaubert J."/>
            <person name="Hane J.K."/>
            <person name="Hoede C."/>
            <person name="van de Wouw A.P."/>
            <person name="Couloux A."/>
            <person name="Dominguez V."/>
            <person name="Anthouard V."/>
            <person name="Bally P."/>
            <person name="Bourras S."/>
            <person name="Cozijnsen A.J."/>
            <person name="Ciuffetti L.M."/>
            <person name="Degrave A."/>
            <person name="Dilmaghani A."/>
            <person name="Duret L."/>
            <person name="Fudal I."/>
            <person name="Goodwin S.B."/>
            <person name="Gout L."/>
            <person name="Glaser N."/>
            <person name="Linglin J."/>
            <person name="Kema G.H.J."/>
            <person name="Lapalu N."/>
            <person name="Lawrence C.B."/>
            <person name="May K."/>
            <person name="Meyer M."/>
            <person name="Ollivier B."/>
            <person name="Poulain J."/>
            <person name="Schoch C.L."/>
            <person name="Simon A."/>
            <person name="Spatafora J.W."/>
            <person name="Stachowiak A."/>
            <person name="Turgeon B.G."/>
            <person name="Tyler B.M."/>
            <person name="Vincent D."/>
            <person name="Weissenbach J."/>
            <person name="Amselem J."/>
            <person name="Quesneville H."/>
            <person name="Oliver R.P."/>
            <person name="Wincker P."/>
            <person name="Balesdent M.-H."/>
            <person name="Howlett B.J."/>
        </authorList>
    </citation>
    <scope>NUCLEOTIDE SEQUENCE [LARGE SCALE GENOMIC DNA]</scope>
    <source>
        <strain evidence="16">JN3 / isolate v23.1.3 / race Av1-4-5-6-7-8</strain>
    </source>
</reference>
<evidence type="ECO:0000256" key="7">
    <source>
        <dbReference type="ARBA" id="ARBA00022801"/>
    </source>
</evidence>
<comment type="subcellular location">
    <subcellularLocation>
        <location evidence="1 13">Secreted</location>
    </subcellularLocation>
</comment>
<dbReference type="PANTHER" id="PTHR48250">
    <property type="entry name" value="CUTINASE 2-RELATED"/>
    <property type="match status" value="1"/>
</dbReference>
<evidence type="ECO:0000256" key="6">
    <source>
        <dbReference type="ARBA" id="ARBA00022729"/>
    </source>
</evidence>
<comment type="catalytic activity">
    <reaction evidence="9 13">
        <text>cutin + H2O = cutin monomers.</text>
        <dbReference type="EC" id="3.1.1.74"/>
    </reaction>
</comment>
<comment type="function">
    <text evidence="10">Catalyzes the hydrolysis of complex carboxylic polyesters found in the cell wall of plants. Degrades cutin, a macromolecule that forms the structure of the plant cuticle. Allows pathogenic fungi to penetrate through the cuticular barrier into the host plant during the initial stage of fungal infection.</text>
</comment>
<dbReference type="AlphaFoldDB" id="E4ZHG2"/>
<dbReference type="GeneID" id="13292576"/>
<dbReference type="ESTHER" id="lepmj-e4zhg2">
    <property type="family name" value="Cutinase"/>
</dbReference>
<feature type="disulfide bond" evidence="12">
    <location>
        <begin position="62"/>
        <end position="141"/>
    </location>
</feature>
<dbReference type="SUPFAM" id="SSF53474">
    <property type="entry name" value="alpha/beta-Hydrolases"/>
    <property type="match status" value="1"/>
</dbReference>
<dbReference type="Gene3D" id="3.40.50.1820">
    <property type="entry name" value="alpha/beta hydrolase"/>
    <property type="match status" value="1"/>
</dbReference>
<dbReference type="OrthoDB" id="3225429at2759"/>
<evidence type="ECO:0000256" key="9">
    <source>
        <dbReference type="ARBA" id="ARBA00034045"/>
    </source>
</evidence>
<evidence type="ECO:0000256" key="8">
    <source>
        <dbReference type="ARBA" id="ARBA00023157"/>
    </source>
</evidence>
<keyword evidence="4 13" id="KW-0719">Serine esterase</keyword>
<dbReference type="eggNOG" id="ENOG502SI38">
    <property type="taxonomic scope" value="Eukaryota"/>
</dbReference>
<dbReference type="VEuPathDB" id="FungiDB:LEMA_P058290.1"/>
<evidence type="ECO:0000256" key="2">
    <source>
        <dbReference type="ARBA" id="ARBA00007534"/>
    </source>
</evidence>
<evidence type="ECO:0000256" key="3">
    <source>
        <dbReference type="ARBA" id="ARBA00013095"/>
    </source>
</evidence>
<dbReference type="PANTHER" id="PTHR48250:SF3">
    <property type="entry name" value="CUTINASE 1-RELATED"/>
    <property type="match status" value="1"/>
</dbReference>
<dbReference type="InParanoid" id="E4ZHG2"/>
<proteinExistence type="inferred from homology"/>
<accession>E4ZHG2</accession>
<evidence type="ECO:0000313" key="16">
    <source>
        <dbReference type="Proteomes" id="UP000002668"/>
    </source>
</evidence>
<comment type="similarity">
    <text evidence="2 13">Belongs to the cutinase family.</text>
</comment>
<keyword evidence="16" id="KW-1185">Reference proteome</keyword>
<evidence type="ECO:0000256" key="12">
    <source>
        <dbReference type="PIRSR" id="PIRSR611150-2"/>
    </source>
</evidence>
<dbReference type="GO" id="GO:0005576">
    <property type="term" value="C:extracellular region"/>
    <property type="evidence" value="ECO:0007669"/>
    <property type="project" value="UniProtKB-SubCell"/>
</dbReference>
<dbReference type="Pfam" id="PF01083">
    <property type="entry name" value="Cutinase"/>
    <property type="match status" value="1"/>
</dbReference>
<evidence type="ECO:0000256" key="10">
    <source>
        <dbReference type="ARBA" id="ARBA00057514"/>
    </source>
</evidence>
<organism evidence="16">
    <name type="scientific">Leptosphaeria maculans (strain JN3 / isolate v23.1.3 / race Av1-4-5-6-7-8)</name>
    <name type="common">Blackleg fungus</name>
    <name type="synonym">Phoma lingam</name>
    <dbReference type="NCBI Taxonomy" id="985895"/>
    <lineage>
        <taxon>Eukaryota</taxon>
        <taxon>Fungi</taxon>
        <taxon>Dikarya</taxon>
        <taxon>Ascomycota</taxon>
        <taxon>Pezizomycotina</taxon>
        <taxon>Dothideomycetes</taxon>
        <taxon>Pleosporomycetidae</taxon>
        <taxon>Pleosporales</taxon>
        <taxon>Pleosporineae</taxon>
        <taxon>Leptosphaeriaceae</taxon>
        <taxon>Plenodomus</taxon>
        <taxon>Plenodomus lingam/Leptosphaeria maculans species complex</taxon>
    </lineage>
</organism>
<dbReference type="FunFam" id="3.40.50.1820:FF:000235">
    <property type="entry name" value="Cutinase 1"/>
    <property type="match status" value="1"/>
</dbReference>
<feature type="chain" id="PRO_5012519676" description="Cutinase" evidence="14">
    <location>
        <begin position="16"/>
        <end position="241"/>
    </location>
</feature>
<sequence>MKSFAILLFTSLAAASPIAAPEPVAITEPEVVTVTVPEVALDIRQIGGSTRNELETDSTSACPKVIFIMARGSTERGNMGTLTGPPLANGLERIYGANQVWVQGVGGPYTADLGSNALPGGSSPAAFNEGVRLFNLAAKKCPNAAIVAGGYSQGAALIAGAVSRLEPAVRDQVKGVVLFGYTKNKQNGGRIPNYPAERLKVYCAAGDLVCTGTLTITPAYLTYGADAGSDAPKFLQSKIDA</sequence>
<keyword evidence="5 13" id="KW-0964">Secreted</keyword>
<name>E4ZHG2_LEPMJ</name>
<dbReference type="PRINTS" id="PR00129">
    <property type="entry name" value="CUTINASE"/>
</dbReference>
<evidence type="ECO:0000256" key="1">
    <source>
        <dbReference type="ARBA" id="ARBA00004613"/>
    </source>
</evidence>
<evidence type="ECO:0000256" key="5">
    <source>
        <dbReference type="ARBA" id="ARBA00022525"/>
    </source>
</evidence>
<dbReference type="InterPro" id="IPR043580">
    <property type="entry name" value="CUTINASE_1"/>
</dbReference>
<dbReference type="InterPro" id="IPR000675">
    <property type="entry name" value="Cutinase/axe"/>
</dbReference>
<evidence type="ECO:0000256" key="11">
    <source>
        <dbReference type="ARBA" id="ARBA00074522"/>
    </source>
</evidence>
<dbReference type="PROSITE" id="PS00155">
    <property type="entry name" value="CUTINASE_1"/>
    <property type="match status" value="1"/>
</dbReference>
<evidence type="ECO:0000313" key="15">
    <source>
        <dbReference type="EMBL" id="CBX90795.1"/>
    </source>
</evidence>
<dbReference type="GO" id="GO:0016052">
    <property type="term" value="P:carbohydrate catabolic process"/>
    <property type="evidence" value="ECO:0007669"/>
    <property type="project" value="TreeGrafter"/>
</dbReference>
<keyword evidence="6 14" id="KW-0732">Signal</keyword>
<dbReference type="OMA" id="ACKPITF"/>
<dbReference type="Proteomes" id="UP000002668">
    <property type="component" value="Genome"/>
</dbReference>
<dbReference type="GO" id="GO:0050525">
    <property type="term" value="F:cutinase activity"/>
    <property type="evidence" value="ECO:0007669"/>
    <property type="project" value="UniProtKB-UniRule"/>
</dbReference>